<dbReference type="GO" id="GO:0005975">
    <property type="term" value="P:carbohydrate metabolic process"/>
    <property type="evidence" value="ECO:0007669"/>
    <property type="project" value="InterPro"/>
</dbReference>
<feature type="domain" description="Glycoside hydrolase family 3 N-terminal" evidence="7">
    <location>
        <begin position="44"/>
        <end position="377"/>
    </location>
</feature>
<evidence type="ECO:0000256" key="3">
    <source>
        <dbReference type="ARBA" id="ARBA00012663"/>
    </source>
</evidence>
<accession>Q30Y91</accession>
<dbReference type="HOGENOM" id="CLU_008392_0_3_7"/>
<reference evidence="8 9" key="1">
    <citation type="journal article" date="2011" name="J. Bacteriol.">
        <title>Complete genome sequence and updated annotation of Desulfovibrio alaskensis G20.</title>
        <authorList>
            <person name="Hauser L.J."/>
            <person name="Land M.L."/>
            <person name="Brown S.D."/>
            <person name="Larimer F."/>
            <person name="Keller K.L."/>
            <person name="Rapp-Giles B.J."/>
            <person name="Price M.N."/>
            <person name="Lin M."/>
            <person name="Bruce D.C."/>
            <person name="Detter J.C."/>
            <person name="Tapia R."/>
            <person name="Han C.S."/>
            <person name="Goodwin L.A."/>
            <person name="Cheng J.F."/>
            <person name="Pitluck S."/>
            <person name="Copeland A."/>
            <person name="Lucas S."/>
            <person name="Nolan M."/>
            <person name="Lapidus A.L."/>
            <person name="Palumbo A.V."/>
            <person name="Wall J.D."/>
        </authorList>
    </citation>
    <scope>NUCLEOTIDE SEQUENCE [LARGE SCALE GENOMIC DNA]</scope>
    <source>
        <strain evidence="9">ATCC BAA 1058 / DSM 17464 / G20</strain>
    </source>
</reference>
<evidence type="ECO:0000256" key="4">
    <source>
        <dbReference type="ARBA" id="ARBA00022801"/>
    </source>
</evidence>
<feature type="chain" id="PRO_5004219633" description="beta-N-acetylhexosaminidase" evidence="6">
    <location>
        <begin position="30"/>
        <end position="398"/>
    </location>
</feature>
<dbReference type="CAZy" id="GH3">
    <property type="family name" value="Glycoside Hydrolase Family 3"/>
</dbReference>
<comment type="catalytic activity">
    <reaction evidence="1">
        <text>Hydrolysis of terminal non-reducing N-acetyl-D-hexosamine residues in N-acetyl-beta-D-hexosaminides.</text>
        <dbReference type="EC" id="3.2.1.52"/>
    </reaction>
</comment>
<keyword evidence="4 8" id="KW-0378">Hydrolase</keyword>
<dbReference type="Proteomes" id="UP000002710">
    <property type="component" value="Chromosome"/>
</dbReference>
<protein>
    <recommendedName>
        <fullName evidence="3">beta-N-acetylhexosaminidase</fullName>
        <ecNumber evidence="3">3.2.1.52</ecNumber>
    </recommendedName>
</protein>
<evidence type="ECO:0000256" key="5">
    <source>
        <dbReference type="ARBA" id="ARBA00023295"/>
    </source>
</evidence>
<dbReference type="NCBIfam" id="NF003740">
    <property type="entry name" value="PRK05337.1"/>
    <property type="match status" value="1"/>
</dbReference>
<dbReference type="InterPro" id="IPR036962">
    <property type="entry name" value="Glyco_hydro_3_N_sf"/>
</dbReference>
<comment type="similarity">
    <text evidence="2">Belongs to the glycosyl hydrolase 3 family.</text>
</comment>
<gene>
    <name evidence="8" type="ordered locus">Dde_2559</name>
</gene>
<dbReference type="Pfam" id="PF00933">
    <property type="entry name" value="Glyco_hydro_3"/>
    <property type="match status" value="1"/>
</dbReference>
<dbReference type="RefSeq" id="WP_011368404.1">
    <property type="nucleotide sequence ID" value="NC_007519.1"/>
</dbReference>
<evidence type="ECO:0000256" key="1">
    <source>
        <dbReference type="ARBA" id="ARBA00001231"/>
    </source>
</evidence>
<keyword evidence="6" id="KW-0732">Signal</keyword>
<keyword evidence="9" id="KW-1185">Reference proteome</keyword>
<evidence type="ECO:0000313" key="8">
    <source>
        <dbReference type="EMBL" id="ABB39355.1"/>
    </source>
</evidence>
<dbReference type="PANTHER" id="PTHR30480">
    <property type="entry name" value="BETA-HEXOSAMINIDASE-RELATED"/>
    <property type="match status" value="1"/>
</dbReference>
<dbReference type="SUPFAM" id="SSF51445">
    <property type="entry name" value="(Trans)glycosidases"/>
    <property type="match status" value="1"/>
</dbReference>
<dbReference type="KEGG" id="dde:Dde_2559"/>
<evidence type="ECO:0000256" key="2">
    <source>
        <dbReference type="ARBA" id="ARBA00005336"/>
    </source>
</evidence>
<dbReference type="eggNOG" id="COG1472">
    <property type="taxonomic scope" value="Bacteria"/>
</dbReference>
<dbReference type="InterPro" id="IPR050226">
    <property type="entry name" value="NagZ_Beta-hexosaminidase"/>
</dbReference>
<proteinExistence type="inferred from homology"/>
<dbReference type="EC" id="3.2.1.52" evidence="3"/>
<dbReference type="Gene3D" id="3.20.20.300">
    <property type="entry name" value="Glycoside hydrolase, family 3, N-terminal domain"/>
    <property type="match status" value="1"/>
</dbReference>
<dbReference type="GO" id="GO:0004563">
    <property type="term" value="F:beta-N-acetylhexosaminidase activity"/>
    <property type="evidence" value="ECO:0007669"/>
    <property type="project" value="UniProtKB-EC"/>
</dbReference>
<keyword evidence="5" id="KW-0326">Glycosidase</keyword>
<dbReference type="GO" id="GO:0009254">
    <property type="term" value="P:peptidoglycan turnover"/>
    <property type="evidence" value="ECO:0007669"/>
    <property type="project" value="TreeGrafter"/>
</dbReference>
<feature type="signal peptide" evidence="6">
    <location>
        <begin position="1"/>
        <end position="29"/>
    </location>
</feature>
<organism evidence="8 9">
    <name type="scientific">Oleidesulfovibrio alaskensis (strain ATCC BAA-1058 / DSM 17464 / G20)</name>
    <name type="common">Desulfovibrio alaskensis</name>
    <dbReference type="NCBI Taxonomy" id="207559"/>
    <lineage>
        <taxon>Bacteria</taxon>
        <taxon>Pseudomonadati</taxon>
        <taxon>Thermodesulfobacteriota</taxon>
        <taxon>Desulfovibrionia</taxon>
        <taxon>Desulfovibrionales</taxon>
        <taxon>Desulfovibrionaceae</taxon>
        <taxon>Oleidesulfovibrio</taxon>
    </lineage>
</organism>
<dbReference type="InterPro" id="IPR001764">
    <property type="entry name" value="Glyco_hydro_3_N"/>
</dbReference>
<dbReference type="STRING" id="207559.Dde_2559"/>
<dbReference type="EMBL" id="CP000112">
    <property type="protein sequence ID" value="ABB39355.1"/>
    <property type="molecule type" value="Genomic_DNA"/>
</dbReference>
<evidence type="ECO:0000313" key="9">
    <source>
        <dbReference type="Proteomes" id="UP000002710"/>
    </source>
</evidence>
<dbReference type="AlphaFoldDB" id="Q30Y91"/>
<dbReference type="PANTHER" id="PTHR30480:SF13">
    <property type="entry name" value="BETA-HEXOSAMINIDASE"/>
    <property type="match status" value="1"/>
</dbReference>
<evidence type="ECO:0000259" key="7">
    <source>
        <dbReference type="Pfam" id="PF00933"/>
    </source>
</evidence>
<evidence type="ECO:0000256" key="6">
    <source>
        <dbReference type="SAM" id="SignalP"/>
    </source>
</evidence>
<sequence>MKIISKRLCRKVLLAAVLTLIFAHGTARAAAARPSADESAALRSMAGQLLLVGFRGESLSGADSVVRDVTHYNLGGVILFDRDVALGSDRRNIRSVRQLAALTAALQKAAQTPLFVAVDQEGGRVARLSPRHGFAALPSAQETGAAATTAASADAGSRAGAMLHAVGVNLNFAPVVDVNVRPDNPVIGRAGRSFSADSEAVARHAQAFLQGMASHGVLGCVKHFPGHGSSAADSHLGVADISASWNENELVPYRRLLDGGHVQMIMTGHLFNSRLDPDHPATLSRAVITGLLRGRLGFGGVVVSDDMQMKAITDRYGLEQAVALALNAGVDILLFGNNLTYDADIVPEVVDMIESLVERGVVPRSRIEESFARVLRLKESAGLLPARVRTVQETAGNI</sequence>
<name>Q30Y91_OLEA2</name>
<dbReference type="InterPro" id="IPR017853">
    <property type="entry name" value="GH"/>
</dbReference>